<protein>
    <submittedName>
        <fullName evidence="6">Listeria/Bacterioides repeat-containing protein</fullName>
    </submittedName>
</protein>
<feature type="signal peptide" evidence="4">
    <location>
        <begin position="1"/>
        <end position="35"/>
    </location>
</feature>
<feature type="compositionally biased region" description="Low complexity" evidence="3">
    <location>
        <begin position="1383"/>
        <end position="1395"/>
    </location>
</feature>
<feature type="region of interest" description="Disordered" evidence="3">
    <location>
        <begin position="1373"/>
        <end position="1403"/>
    </location>
</feature>
<evidence type="ECO:0000313" key="6">
    <source>
        <dbReference type="EMBL" id="SDY93012.1"/>
    </source>
</evidence>
<gene>
    <name evidence="6" type="ORF">SAMN05660462_01285</name>
</gene>
<dbReference type="InterPro" id="IPR044060">
    <property type="entry name" value="Bacterial_rp_domain"/>
</dbReference>
<dbReference type="PROSITE" id="PS51170">
    <property type="entry name" value="CW"/>
    <property type="match status" value="1"/>
</dbReference>
<evidence type="ECO:0000256" key="4">
    <source>
        <dbReference type="SAM" id="SignalP"/>
    </source>
</evidence>
<dbReference type="STRING" id="415015.SAMN05660462_01285"/>
<dbReference type="Proteomes" id="UP000198625">
    <property type="component" value="Unassembled WGS sequence"/>
</dbReference>
<dbReference type="EMBL" id="FNQE01000011">
    <property type="protein sequence ID" value="SDY93012.1"/>
    <property type="molecule type" value="Genomic_DNA"/>
</dbReference>
<dbReference type="InterPro" id="IPR013378">
    <property type="entry name" value="InlB-like_B-rpt"/>
</dbReference>
<keyword evidence="1" id="KW-0677">Repeat</keyword>
<organism evidence="6 7">
    <name type="scientific">Proteiniborus ethanoligenes</name>
    <dbReference type="NCBI Taxonomy" id="415015"/>
    <lineage>
        <taxon>Bacteria</taxon>
        <taxon>Bacillati</taxon>
        <taxon>Bacillota</taxon>
        <taxon>Clostridia</taxon>
        <taxon>Eubacteriales</taxon>
        <taxon>Proteiniborus</taxon>
    </lineage>
</organism>
<evidence type="ECO:0000256" key="1">
    <source>
        <dbReference type="ARBA" id="ARBA00022737"/>
    </source>
</evidence>
<feature type="domain" description="SLH" evidence="5">
    <location>
        <begin position="1681"/>
        <end position="1744"/>
    </location>
</feature>
<dbReference type="SUPFAM" id="SSF51126">
    <property type="entry name" value="Pectin lyase-like"/>
    <property type="match status" value="1"/>
</dbReference>
<dbReference type="SUPFAM" id="SSF69360">
    <property type="entry name" value="Cell wall binding repeat"/>
    <property type="match status" value="1"/>
</dbReference>
<dbReference type="InterPro" id="IPR018337">
    <property type="entry name" value="Cell_wall/Cho-bd_repeat"/>
</dbReference>
<keyword evidence="4" id="KW-0732">Signal</keyword>
<evidence type="ECO:0000313" key="7">
    <source>
        <dbReference type="Proteomes" id="UP000198625"/>
    </source>
</evidence>
<dbReference type="OrthoDB" id="1864276at2"/>
<dbReference type="Pfam" id="PF18998">
    <property type="entry name" value="Flg_new_2"/>
    <property type="match status" value="2"/>
</dbReference>
<feature type="compositionally biased region" description="Polar residues" evidence="3">
    <location>
        <begin position="43"/>
        <end position="54"/>
    </location>
</feature>
<evidence type="ECO:0000256" key="3">
    <source>
        <dbReference type="SAM" id="MobiDB-lite"/>
    </source>
</evidence>
<evidence type="ECO:0000259" key="5">
    <source>
        <dbReference type="PROSITE" id="PS51272"/>
    </source>
</evidence>
<reference evidence="7" key="1">
    <citation type="submission" date="2016-10" db="EMBL/GenBank/DDBJ databases">
        <authorList>
            <person name="Varghese N."/>
            <person name="Submissions S."/>
        </authorList>
    </citation>
    <scope>NUCLEOTIDE SEQUENCE [LARGE SCALE GENOMIC DNA]</scope>
    <source>
        <strain evidence="7">DSM 21650</strain>
    </source>
</reference>
<dbReference type="Pfam" id="PF00395">
    <property type="entry name" value="SLH"/>
    <property type="match status" value="3"/>
</dbReference>
<dbReference type="Pfam" id="PF19127">
    <property type="entry name" value="Choline_bind_3"/>
    <property type="match status" value="2"/>
</dbReference>
<dbReference type="InterPro" id="IPR001119">
    <property type="entry name" value="SLH_dom"/>
</dbReference>
<feature type="region of interest" description="Disordered" evidence="3">
    <location>
        <begin position="43"/>
        <end position="100"/>
    </location>
</feature>
<feature type="repeat" description="Cell wall-binding" evidence="2">
    <location>
        <begin position="1893"/>
        <end position="1912"/>
    </location>
</feature>
<proteinExistence type="predicted"/>
<dbReference type="Gene3D" id="2.10.270.10">
    <property type="entry name" value="Cholin Binding"/>
    <property type="match status" value="1"/>
</dbReference>
<name>A0A1H3NVT9_9FIRM</name>
<feature type="chain" id="PRO_5011433490" evidence="4">
    <location>
        <begin position="36"/>
        <end position="1932"/>
    </location>
</feature>
<sequence>MMIKYQQRWYSKAFAMFLALTILIAAPFSTVQAYAMEGAQLTESVNPGDTSPDTISEMDGGVPKEAPLETSEAIDSGRPPEESASPTGAAPAGIGLFGDDTTPPTFDGNPIISPQLKGSRQIYILVKAQEEAYFHAVLLPDGANLPTKEQVIAGQDADGNPALRVYKNNNKEINMHIVGFVPQHGTEYDVYVVLKDDADNTSELLKVDFKSPDAAEYLAPDFPMNGAVQPDGSKQVEVKIQLENIDSGKKGKVYWVLLPNEANIPSIEQIAQGTDSDNNPAISSGRPEFAPGINDSFLVTGAIGGTDYDLYMVVGNTHYGNPLANCTDVVKLDVTTPPDIEGEKLCEMDGTEYATLQEAVEKAGSTATIKLLKSFTTLQGVNIDRKHIIFDLNGQILTIDTTANEGLKVTEGTVALTGEGKLNATGKLYGVWANKGTVTVDTAASGNDGIGVYAMGGSKVTVRGNATGQDNGVYATDFGTMVTVNGNVTSTDGQIQGAAHAQNQAEVIVGGNVSAISGYGARTSNSGVITVDGNVYGLRAGALTEGAGGSITVKGDLSSHNHCAVITNGSSGNITVEGTVTPKSSASYVLINNVRLEKDAGVSDPGKSSYLKYSGSGATGVVWVKDPLAAKVWEVSDDEGLENALGSFRDGDTIKLMANINYNKGIAIDGKSFCLNLGNHTLDVVNNTGIGINIKDAILTVSGDGELNATGTKGVQAQNSIISVYSATGTAGAGVEAFCAFDKSCEVTVTAHAQGTTAGVYAMNDNCKITAGSAKATAINGKAVHSEVGGTVEISGNADAPNGYAVYCVNGSATIGGSVTGKNTAVYLYEKGSIVISGNVNADNGSGTAVEIDGNGTPSNGTVTIDGTVLASDTLYVRFVNGYRSKNEGVLDGAYLKYMDSEDGEKAGIVRIKKKNAVCTIGAQEFTSLTEALAAARSGETIKLLQNITYTDSIEVSGKTINFDLGDYNLFLDTSSESPNKPALTVEGSGKVNLIGTGTGQFNVKGSSTAMSAISILGANSAATVNNVEGGRIGVYMYGSGPALDGGSITVNGNIKANSGVTVNAKNGQVLVNGNITSSSTGVSTWANQDTQVTVNGNITVIDHTPGSEPVGIRAYSGNTVEVVGDVTVNGADCTGVHVSGGIIRIDGNLVSSGQGVYCDSRGEVGITRSLTAGTPFIVVGSTEMTAEQGTKTADGFLVYSDGKSTVWIGSVGDSAPAYLLTVVSGTGGGTYAVGAQVPITANPPVQGKLFDKWTTSNGGSFEDANSASTTFTMPSNPVTITATYKDEPIETYTLTVKGSYAENSGAGKYAAGTKVSIHAGSRNNYSFAGWTTSGQGSFTNANSASTTFIMPNSNTTVTANWKYNSGGGGSTGGGGGYGSSSGGSSTESPTTQTTILPEKKPDQPVTVAALVTVTAEEKGHANTIISHKLITDAINKAQSYAKEQGKTKNGISTELSLTLPKDTGSLGITLTQGALDKLVNTGVKSFKINGYPVTISFDEKALEEINNQREGNVTIEIKPVQDLNTAAEKVIGKRPVYNITISYLKDGKPILISDLNGGIATITIQYKPDKNEAVGYLYGAYVNERGNANLIDGSAYDINEGEMIISTSYILNHGVGYKEPSSKFIDIENHWAKESIDYVVARALLTGTSETTFAPNMAMTRGMLVTALGRLAGVDEKAYDTNSFIDVNVDSPFRPYIEWAYKKDIVKGIGNQRFAPNRAITREEIAVIFVNYAKATGYRLPIIREVTTYADTTNIGSYYQPAVKAMQQAGIMIGDTKNQFNPKKSATRAEVSSMVQRYIKLTQDPETAYGWALNDAGQYLYYKNSKVLTGMQIIDGVKYFFNTDGTLKTSWVKDANNWRYYSGNTMLVGFWDIGTNGNNKTYYFTKDGIMVAGKWLEIGDKWYYFNADGSLAKGTKINGYEVDENGVRKTK</sequence>
<keyword evidence="7" id="KW-1185">Reference proteome</keyword>
<feature type="compositionally biased region" description="Gly residues" evidence="3">
    <location>
        <begin position="1373"/>
        <end position="1382"/>
    </location>
</feature>
<dbReference type="InterPro" id="IPR011050">
    <property type="entry name" value="Pectin_lyase_fold/virulence"/>
</dbReference>
<feature type="domain" description="SLH" evidence="5">
    <location>
        <begin position="1620"/>
        <end position="1680"/>
    </location>
</feature>
<feature type="domain" description="SLH" evidence="5">
    <location>
        <begin position="1747"/>
        <end position="1810"/>
    </location>
</feature>
<dbReference type="PROSITE" id="PS51272">
    <property type="entry name" value="SLH"/>
    <property type="match status" value="3"/>
</dbReference>
<dbReference type="NCBIfam" id="TIGR02543">
    <property type="entry name" value="List_Bact_rpt"/>
    <property type="match status" value="1"/>
</dbReference>
<evidence type="ECO:0000256" key="2">
    <source>
        <dbReference type="PROSITE-ProRule" id="PRU00591"/>
    </source>
</evidence>
<accession>A0A1H3NVT9</accession>